<proteinExistence type="predicted"/>
<evidence type="ECO:0000313" key="1">
    <source>
        <dbReference type="EMBL" id="ARW65162.1"/>
    </source>
</evidence>
<dbReference type="AlphaFoldDB" id="A0A1Z1MH25"/>
<gene>
    <name evidence="1" type="primary">orf641</name>
</gene>
<sequence>MLLFYSLYNNYFNKIIVLLKNSSFNINLIYNVKNNSINETSKKIHNLKFHSKINKNLRPEVSKTVLTLFKIKVFNKTFMNKLMCKVKESGYFNKIEYNYLYINKSKYIIFRIRTNAILKKIKIYRYKKLNIPKNFLIKLFKSQVGLPINYKLINFSISQINRWYKVKGFEWNKVNYTYFQETNEVKINIFEGEILNSYCIYDEIVTNLEDKIKINQLNYIIKKELDILSGKTLNIHDLESKIINLKQKYFINYIKYKVEYNLNNINITVKYNLSNFNKLSIFNKNVLVQNYFRIVLHSIKNDNIKKIRKLIFNIYKNFIYQYNIAHRNIKYKSTILNIFINIQFNNKFIWRYYHLIYNKLNINNSTRINQKLKIIIQNIYVLKYYSKNIIHNYSYDYLRKILIIKIKLSTKYLNKIQIIQTLNNNHFKNSIKYSIFYHYNNFHNFINIYKLKFFNKIKKNTLFIYKIKIKYSYIYLLTRNDLMIYYKIYINFHSEMIRYIQSYKFYLHHIKLNYDRLHSMPKFIKYENVLSIIINLNIFIGHLYQYQNILQHFSKYIIIKVEYQLYINKKFFIYLYYEYKSNQKKRYSIINKNFDNSPLYLGIGTQIYIPIEYISSLRLEIAISSYKEQLFYFYIKPLLII</sequence>
<organism evidence="1">
    <name type="scientific">Dasya naccarioides</name>
    <dbReference type="NCBI Taxonomy" id="2007180"/>
    <lineage>
        <taxon>Eukaryota</taxon>
        <taxon>Rhodophyta</taxon>
        <taxon>Florideophyceae</taxon>
        <taxon>Rhodymeniophycidae</taxon>
        <taxon>Ceramiales</taxon>
        <taxon>Dasyaceae</taxon>
        <taxon>Dasya</taxon>
    </lineage>
</organism>
<protein>
    <recommendedName>
        <fullName evidence="2">POTRA domain-containing protein</fullName>
    </recommendedName>
</protein>
<dbReference type="RefSeq" id="YP_009395976.1">
    <property type="nucleotide sequence ID" value="NC_035280.1"/>
</dbReference>
<accession>A0A1Z1MH25</accession>
<keyword evidence="1" id="KW-0934">Plastid</keyword>
<dbReference type="EMBL" id="MF101436">
    <property type="protein sequence ID" value="ARW65162.1"/>
    <property type="molecule type" value="Genomic_DNA"/>
</dbReference>
<keyword evidence="1" id="KW-0150">Chloroplast</keyword>
<dbReference type="GeneID" id="33358097"/>
<name>A0A1Z1MH25_9FLOR</name>
<dbReference type="Gene3D" id="3.10.20.310">
    <property type="entry name" value="membrane protein fhac"/>
    <property type="match status" value="1"/>
</dbReference>
<reference evidence="1" key="1">
    <citation type="journal article" date="2017" name="J. Phycol.">
        <title>Analysis of chloroplast genomes and a supermatrix inform reclassification of the Rhodomelaceae (Rhodophyta).</title>
        <authorList>
            <person name="Diaz-Tapia P."/>
            <person name="Maggs C.A."/>
            <person name="West J.A."/>
            <person name="Verbruggen H."/>
        </authorList>
    </citation>
    <scope>NUCLEOTIDE SEQUENCE</scope>
    <source>
        <strain evidence="1">PD888</strain>
    </source>
</reference>
<geneLocation type="chloroplast" evidence="1"/>
<evidence type="ECO:0008006" key="2">
    <source>
        <dbReference type="Google" id="ProtNLM"/>
    </source>
</evidence>